<organism evidence="1">
    <name type="scientific">viral metagenome</name>
    <dbReference type="NCBI Taxonomy" id="1070528"/>
    <lineage>
        <taxon>unclassified sequences</taxon>
        <taxon>metagenomes</taxon>
        <taxon>organismal metagenomes</taxon>
    </lineage>
</organism>
<proteinExistence type="predicted"/>
<dbReference type="EMBL" id="MN738771">
    <property type="protein sequence ID" value="QHS84028.1"/>
    <property type="molecule type" value="Genomic_DNA"/>
</dbReference>
<protein>
    <submittedName>
        <fullName evidence="1">Uncharacterized protein</fullName>
    </submittedName>
</protein>
<evidence type="ECO:0000313" key="1">
    <source>
        <dbReference type="EMBL" id="QHS84028.1"/>
    </source>
</evidence>
<accession>A0A6C0AWA3</accession>
<dbReference type="AlphaFoldDB" id="A0A6C0AWA3"/>
<name>A0A6C0AWA3_9ZZZZ</name>
<reference evidence="1" key="1">
    <citation type="journal article" date="2020" name="Nature">
        <title>Giant virus diversity and host interactions through global metagenomics.</title>
        <authorList>
            <person name="Schulz F."/>
            <person name="Roux S."/>
            <person name="Paez-Espino D."/>
            <person name="Jungbluth S."/>
            <person name="Walsh D.A."/>
            <person name="Denef V.J."/>
            <person name="McMahon K.D."/>
            <person name="Konstantinidis K.T."/>
            <person name="Eloe-Fadrosh E.A."/>
            <person name="Kyrpides N.C."/>
            <person name="Woyke T."/>
        </authorList>
    </citation>
    <scope>NUCLEOTIDE SEQUENCE</scope>
    <source>
        <strain evidence="1">GVMAG-S-ERX555965-48</strain>
    </source>
</reference>
<sequence length="56" mass="6369">MTDKTENNCSGDPCIWLCFPCIFTSVIVEKIIQSCCMCICCITPNTQETIYIEQQI</sequence>